<evidence type="ECO:0000256" key="1">
    <source>
        <dbReference type="SAM" id="MobiDB-lite"/>
    </source>
</evidence>
<evidence type="ECO:0000313" key="2">
    <source>
        <dbReference type="EMBL" id="KAK4018844.1"/>
    </source>
</evidence>
<sequence>MYTARWSSRSLTGGEGQHQVDYQFCSMLAAGQNKQKIAEIEIDKHAKSCGGSKEGGCGRGGAENSLKIPLGNKKGGHHHHFVQTDSNGHPREKQNENEKPVK</sequence>
<organism evidence="2 3">
    <name type="scientific">Daphnia magna</name>
    <dbReference type="NCBI Taxonomy" id="35525"/>
    <lineage>
        <taxon>Eukaryota</taxon>
        <taxon>Metazoa</taxon>
        <taxon>Ecdysozoa</taxon>
        <taxon>Arthropoda</taxon>
        <taxon>Crustacea</taxon>
        <taxon>Branchiopoda</taxon>
        <taxon>Diplostraca</taxon>
        <taxon>Cladocera</taxon>
        <taxon>Anomopoda</taxon>
        <taxon>Daphniidae</taxon>
        <taxon>Daphnia</taxon>
    </lineage>
</organism>
<comment type="caution">
    <text evidence="2">The sequence shown here is derived from an EMBL/GenBank/DDBJ whole genome shotgun (WGS) entry which is preliminary data.</text>
</comment>
<feature type="region of interest" description="Disordered" evidence="1">
    <location>
        <begin position="48"/>
        <end position="102"/>
    </location>
</feature>
<keyword evidence="3" id="KW-1185">Reference proteome</keyword>
<dbReference type="EMBL" id="JAOYFB010000036">
    <property type="protein sequence ID" value="KAK4018844.1"/>
    <property type="molecule type" value="Genomic_DNA"/>
</dbReference>
<protein>
    <submittedName>
        <fullName evidence="2">Uncharacterized protein</fullName>
    </submittedName>
</protein>
<gene>
    <name evidence="2" type="ORF">OUZ56_000884</name>
</gene>
<dbReference type="Proteomes" id="UP001234178">
    <property type="component" value="Unassembled WGS sequence"/>
</dbReference>
<feature type="compositionally biased region" description="Gly residues" evidence="1">
    <location>
        <begin position="52"/>
        <end position="61"/>
    </location>
</feature>
<evidence type="ECO:0000313" key="3">
    <source>
        <dbReference type="Proteomes" id="UP001234178"/>
    </source>
</evidence>
<feature type="compositionally biased region" description="Basic and acidic residues" evidence="1">
    <location>
        <begin position="88"/>
        <end position="102"/>
    </location>
</feature>
<accession>A0ABR0A118</accession>
<name>A0ABR0A118_9CRUS</name>
<proteinExistence type="predicted"/>
<reference evidence="2 3" key="1">
    <citation type="journal article" date="2023" name="Nucleic Acids Res.">
        <title>The hologenome of Daphnia magna reveals possible DNA methylation and microbiome-mediated evolution of the host genome.</title>
        <authorList>
            <person name="Chaturvedi A."/>
            <person name="Li X."/>
            <person name="Dhandapani V."/>
            <person name="Marshall H."/>
            <person name="Kissane S."/>
            <person name="Cuenca-Cambronero M."/>
            <person name="Asole G."/>
            <person name="Calvet F."/>
            <person name="Ruiz-Romero M."/>
            <person name="Marangio P."/>
            <person name="Guigo R."/>
            <person name="Rago D."/>
            <person name="Mirbahai L."/>
            <person name="Eastwood N."/>
            <person name="Colbourne J.K."/>
            <person name="Zhou J."/>
            <person name="Mallon E."/>
            <person name="Orsini L."/>
        </authorList>
    </citation>
    <scope>NUCLEOTIDE SEQUENCE [LARGE SCALE GENOMIC DNA]</scope>
    <source>
        <strain evidence="2">LRV0_1</strain>
    </source>
</reference>